<sequence length="50" mass="5269">MPPVGRRLSRRRFSAMLGLGAAAASALPLRGVAPVARAQDVLIVDPETEQ</sequence>
<dbReference type="PROSITE" id="PS51318">
    <property type="entry name" value="TAT"/>
    <property type="match status" value="1"/>
</dbReference>
<accession>A0A6J4VPA4</accession>
<dbReference type="AlphaFoldDB" id="A0A6J4VPA4"/>
<protein>
    <submittedName>
        <fullName evidence="2">Uncharacterized protein</fullName>
    </submittedName>
</protein>
<dbReference type="InterPro" id="IPR006311">
    <property type="entry name" value="TAT_signal"/>
</dbReference>
<feature type="chain" id="PRO_5027115658" evidence="1">
    <location>
        <begin position="27"/>
        <end position="50"/>
    </location>
</feature>
<gene>
    <name evidence="2" type="ORF">AVDCRST_MAG59-5206</name>
</gene>
<feature type="non-terminal residue" evidence="2">
    <location>
        <position position="50"/>
    </location>
</feature>
<evidence type="ECO:0000313" key="2">
    <source>
        <dbReference type="EMBL" id="CAA9583798.1"/>
    </source>
</evidence>
<organism evidence="2">
    <name type="scientific">uncultured Thermomicrobiales bacterium</name>
    <dbReference type="NCBI Taxonomy" id="1645740"/>
    <lineage>
        <taxon>Bacteria</taxon>
        <taxon>Pseudomonadati</taxon>
        <taxon>Thermomicrobiota</taxon>
        <taxon>Thermomicrobia</taxon>
        <taxon>Thermomicrobiales</taxon>
        <taxon>environmental samples</taxon>
    </lineage>
</organism>
<keyword evidence="1" id="KW-0732">Signal</keyword>
<proteinExistence type="predicted"/>
<evidence type="ECO:0000256" key="1">
    <source>
        <dbReference type="SAM" id="SignalP"/>
    </source>
</evidence>
<dbReference type="EMBL" id="CADCWF010000365">
    <property type="protein sequence ID" value="CAA9583798.1"/>
    <property type="molecule type" value="Genomic_DNA"/>
</dbReference>
<reference evidence="2" key="1">
    <citation type="submission" date="2020-02" db="EMBL/GenBank/DDBJ databases">
        <authorList>
            <person name="Meier V. D."/>
        </authorList>
    </citation>
    <scope>NUCLEOTIDE SEQUENCE</scope>
    <source>
        <strain evidence="2">AVDCRST_MAG59</strain>
    </source>
</reference>
<name>A0A6J4VPA4_9BACT</name>
<feature type="signal peptide" evidence="1">
    <location>
        <begin position="1"/>
        <end position="26"/>
    </location>
</feature>